<dbReference type="AlphaFoldDB" id="A0A090LKU1"/>
<name>A0A090LKU1_STRRB</name>
<evidence type="ECO:0000313" key="2">
    <source>
        <dbReference type="Proteomes" id="UP000035682"/>
    </source>
</evidence>
<dbReference type="Proteomes" id="UP000035682">
    <property type="component" value="Unplaced"/>
</dbReference>
<evidence type="ECO:0000313" key="4">
    <source>
        <dbReference type="WormBase" id="SRAE_2000342800"/>
    </source>
</evidence>
<organism evidence="1">
    <name type="scientific">Strongyloides ratti</name>
    <name type="common">Parasitic roundworm</name>
    <dbReference type="NCBI Taxonomy" id="34506"/>
    <lineage>
        <taxon>Eukaryota</taxon>
        <taxon>Metazoa</taxon>
        <taxon>Ecdysozoa</taxon>
        <taxon>Nematoda</taxon>
        <taxon>Chromadorea</taxon>
        <taxon>Rhabditida</taxon>
        <taxon>Tylenchina</taxon>
        <taxon>Panagrolaimomorpha</taxon>
        <taxon>Strongyloidoidea</taxon>
        <taxon>Strongyloididae</taxon>
        <taxon>Strongyloides</taxon>
    </lineage>
</organism>
<dbReference type="CTD" id="36381143"/>
<sequence>MASKKSIKNVGRSIEKSKKTISEENIKPIKFPKILVPVEERIRLPNLSLEQIKNIEKFNVPKADSYFRTEYLTKEPRLVQALDNIQAYLSQRKKLLTY</sequence>
<keyword evidence="2" id="KW-1185">Reference proteome</keyword>
<dbReference type="GeneID" id="36381143"/>
<evidence type="ECO:0000313" key="1">
    <source>
        <dbReference type="EMBL" id="CEF68773.1"/>
    </source>
</evidence>
<protein>
    <submittedName>
        <fullName evidence="1 3">Uncharacterized protein</fullName>
    </submittedName>
</protein>
<proteinExistence type="predicted"/>
<evidence type="ECO:0000313" key="3">
    <source>
        <dbReference type="WBParaSite" id="SRAE_2000342800.1"/>
    </source>
</evidence>
<dbReference type="WormBase" id="SRAE_2000342800">
    <property type="protein sequence ID" value="SRP02554"/>
    <property type="gene ID" value="WBGene00263650"/>
</dbReference>
<dbReference type="EMBL" id="LN609529">
    <property type="protein sequence ID" value="CEF68773.1"/>
    <property type="molecule type" value="Genomic_DNA"/>
</dbReference>
<reference evidence="3" key="2">
    <citation type="submission" date="2020-12" db="UniProtKB">
        <authorList>
            <consortium name="WormBaseParasite"/>
        </authorList>
    </citation>
    <scope>IDENTIFICATION</scope>
</reference>
<dbReference type="WBParaSite" id="SRAE_2000342800.1">
    <property type="protein sequence ID" value="SRAE_2000342800.1"/>
    <property type="gene ID" value="WBGene00263650"/>
</dbReference>
<gene>
    <name evidence="1 3 4" type="ORF">SRAE_2000342800</name>
</gene>
<reference evidence="1 2" key="1">
    <citation type="submission" date="2014-09" db="EMBL/GenBank/DDBJ databases">
        <authorList>
            <person name="Martin A.A."/>
        </authorList>
    </citation>
    <scope>NUCLEOTIDE SEQUENCE</scope>
    <source>
        <strain evidence="2">ED321</strain>
        <strain evidence="1">ED321 Heterogonic</strain>
    </source>
</reference>
<dbReference type="RefSeq" id="XP_024507973.1">
    <property type="nucleotide sequence ID" value="XM_024654620.1"/>
</dbReference>
<accession>A0A090LKU1</accession>